<evidence type="ECO:0000256" key="8">
    <source>
        <dbReference type="ARBA" id="ARBA00023125"/>
    </source>
</evidence>
<comment type="similarity">
    <text evidence="2">Belongs to the RecF family.</text>
</comment>
<evidence type="ECO:0000256" key="6">
    <source>
        <dbReference type="ARBA" id="ARBA00022741"/>
    </source>
</evidence>
<evidence type="ECO:0000313" key="13">
    <source>
        <dbReference type="EMBL" id="CAB4801851.1"/>
    </source>
</evidence>
<keyword evidence="5" id="KW-0235">DNA replication</keyword>
<feature type="domain" description="RecF/RecN/SMC N-terminal" evidence="9">
    <location>
        <begin position="3"/>
        <end position="345"/>
    </location>
</feature>
<dbReference type="InterPro" id="IPR042174">
    <property type="entry name" value="RecF_2"/>
</dbReference>
<dbReference type="PROSITE" id="PS00617">
    <property type="entry name" value="RECF_1"/>
    <property type="match status" value="1"/>
</dbReference>
<dbReference type="HAMAP" id="MF_00365">
    <property type="entry name" value="RecF"/>
    <property type="match status" value="1"/>
</dbReference>
<comment type="subcellular location">
    <subcellularLocation>
        <location evidence="1">Cytoplasm</location>
    </subcellularLocation>
</comment>
<evidence type="ECO:0000313" key="15">
    <source>
        <dbReference type="EMBL" id="CAB5007668.1"/>
    </source>
</evidence>
<dbReference type="EMBL" id="CAFAAO010000007">
    <property type="protein sequence ID" value="CAB4801851.1"/>
    <property type="molecule type" value="Genomic_DNA"/>
</dbReference>
<dbReference type="GO" id="GO:0006260">
    <property type="term" value="P:DNA replication"/>
    <property type="evidence" value="ECO:0007669"/>
    <property type="project" value="UniProtKB-KW"/>
</dbReference>
<sequence length="366" mass="41450">MQISKLALHDFRNHENLELDFLSGATTIIGRNGRGKTNIVEAVHYLATLGSHRVSQDGPLVRNGLLSAQINALVKKHNRQAQVELTINYPGTNKVLLNQTQLSRPRDLLGLVTTVIFSPEDLELVKGEPTSRRKFIDEFSTLLTPKFINTRSEYERTLKQRNTLLKSLGRRPPSQQAQDTLDAWDEQLIIHGSNLVSTRLMNLKKLTPKIIEFGKTISGNTEPLEVDYLSSWLLKDTFELTEIKNVFRENLKLKFKDELDRGVTLVGPHRDDLEIKLSNMPAKGYASHGQSWSIAIALRLAAFDVLREHDDDPILILDDVFAELDEKRRKRLIQAIDGVEQTLITAAVVEDIPKELLSNQILLEDN</sequence>
<dbReference type="NCBIfam" id="TIGR00611">
    <property type="entry name" value="recf"/>
    <property type="match status" value="1"/>
</dbReference>
<accession>A0A6J5YX67</accession>
<keyword evidence="8" id="KW-0238">DNA-binding</keyword>
<dbReference type="PANTHER" id="PTHR32182">
    <property type="entry name" value="DNA REPLICATION AND REPAIR PROTEIN RECF"/>
    <property type="match status" value="1"/>
</dbReference>
<keyword evidence="4" id="KW-0963">Cytoplasm</keyword>
<dbReference type="Gene3D" id="1.20.1050.90">
    <property type="entry name" value="RecF/RecN/SMC, N-terminal domain"/>
    <property type="match status" value="1"/>
</dbReference>
<protein>
    <recommendedName>
        <fullName evidence="3">DNA replication and repair protein RecF</fullName>
    </recommendedName>
</protein>
<evidence type="ECO:0000313" key="12">
    <source>
        <dbReference type="EMBL" id="CAB4697629.1"/>
    </source>
</evidence>
<reference evidence="10" key="1">
    <citation type="submission" date="2020-05" db="EMBL/GenBank/DDBJ databases">
        <authorList>
            <person name="Chiriac C."/>
            <person name="Salcher M."/>
            <person name="Ghai R."/>
            <person name="Kavagutti S V."/>
        </authorList>
    </citation>
    <scope>NUCLEOTIDE SEQUENCE</scope>
</reference>
<dbReference type="GO" id="GO:0003697">
    <property type="term" value="F:single-stranded DNA binding"/>
    <property type="evidence" value="ECO:0007669"/>
    <property type="project" value="InterPro"/>
</dbReference>
<proteinExistence type="inferred from homology"/>
<dbReference type="Gene3D" id="3.40.50.300">
    <property type="entry name" value="P-loop containing nucleotide triphosphate hydrolases"/>
    <property type="match status" value="1"/>
</dbReference>
<dbReference type="GO" id="GO:0005524">
    <property type="term" value="F:ATP binding"/>
    <property type="evidence" value="ECO:0007669"/>
    <property type="project" value="UniProtKB-KW"/>
</dbReference>
<evidence type="ECO:0000313" key="14">
    <source>
        <dbReference type="EMBL" id="CAB4845774.1"/>
    </source>
</evidence>
<dbReference type="GO" id="GO:0000731">
    <property type="term" value="P:DNA synthesis involved in DNA repair"/>
    <property type="evidence" value="ECO:0007669"/>
    <property type="project" value="TreeGrafter"/>
</dbReference>
<dbReference type="EMBL" id="CAESAI010000015">
    <property type="protein sequence ID" value="CAB4338439.1"/>
    <property type="molecule type" value="Genomic_DNA"/>
</dbReference>
<dbReference type="PROSITE" id="PS00618">
    <property type="entry name" value="RECF_2"/>
    <property type="match status" value="1"/>
</dbReference>
<dbReference type="SUPFAM" id="SSF52540">
    <property type="entry name" value="P-loop containing nucleoside triphosphate hydrolases"/>
    <property type="match status" value="1"/>
</dbReference>
<dbReference type="EMBL" id="CAEZYC010000003">
    <property type="protein sequence ID" value="CAB4697629.1"/>
    <property type="molecule type" value="Genomic_DNA"/>
</dbReference>
<dbReference type="EMBL" id="CAFBPK010000001">
    <property type="protein sequence ID" value="CAB5007668.1"/>
    <property type="molecule type" value="Genomic_DNA"/>
</dbReference>
<evidence type="ECO:0000313" key="11">
    <source>
        <dbReference type="EMBL" id="CAB4338439.1"/>
    </source>
</evidence>
<evidence type="ECO:0000259" key="9">
    <source>
        <dbReference type="Pfam" id="PF02463"/>
    </source>
</evidence>
<evidence type="ECO:0000256" key="5">
    <source>
        <dbReference type="ARBA" id="ARBA00022705"/>
    </source>
</evidence>
<dbReference type="InterPro" id="IPR001238">
    <property type="entry name" value="DNA-binding_RecF"/>
</dbReference>
<evidence type="ECO:0000256" key="2">
    <source>
        <dbReference type="ARBA" id="ARBA00008016"/>
    </source>
</evidence>
<dbReference type="PANTHER" id="PTHR32182:SF0">
    <property type="entry name" value="DNA REPLICATION AND REPAIR PROTEIN RECF"/>
    <property type="match status" value="1"/>
</dbReference>
<evidence type="ECO:0000256" key="1">
    <source>
        <dbReference type="ARBA" id="ARBA00004496"/>
    </source>
</evidence>
<evidence type="ECO:0000256" key="3">
    <source>
        <dbReference type="ARBA" id="ARBA00020170"/>
    </source>
</evidence>
<dbReference type="GO" id="GO:0006302">
    <property type="term" value="P:double-strand break repair"/>
    <property type="evidence" value="ECO:0007669"/>
    <property type="project" value="TreeGrafter"/>
</dbReference>
<dbReference type="EMBL" id="CAESAD010000001">
    <property type="protein sequence ID" value="CAB4333482.1"/>
    <property type="molecule type" value="Genomic_DNA"/>
</dbReference>
<dbReference type="InterPro" id="IPR018078">
    <property type="entry name" value="DNA-binding_RecF_CS"/>
</dbReference>
<evidence type="ECO:0000256" key="4">
    <source>
        <dbReference type="ARBA" id="ARBA00022490"/>
    </source>
</evidence>
<dbReference type="InterPro" id="IPR027417">
    <property type="entry name" value="P-loop_NTPase"/>
</dbReference>
<keyword evidence="6" id="KW-0547">Nucleotide-binding</keyword>
<dbReference type="AlphaFoldDB" id="A0A6J5YX67"/>
<dbReference type="EMBL" id="CAFBIX010000001">
    <property type="protein sequence ID" value="CAB4845774.1"/>
    <property type="molecule type" value="Genomic_DNA"/>
</dbReference>
<dbReference type="GO" id="GO:0005737">
    <property type="term" value="C:cytoplasm"/>
    <property type="evidence" value="ECO:0007669"/>
    <property type="project" value="UniProtKB-SubCell"/>
</dbReference>
<name>A0A6J5YX67_9ZZZZ</name>
<dbReference type="Pfam" id="PF02463">
    <property type="entry name" value="SMC_N"/>
    <property type="match status" value="1"/>
</dbReference>
<organism evidence="10">
    <name type="scientific">freshwater metagenome</name>
    <dbReference type="NCBI Taxonomy" id="449393"/>
    <lineage>
        <taxon>unclassified sequences</taxon>
        <taxon>metagenomes</taxon>
        <taxon>ecological metagenomes</taxon>
    </lineage>
</organism>
<evidence type="ECO:0000256" key="7">
    <source>
        <dbReference type="ARBA" id="ARBA00022840"/>
    </source>
</evidence>
<keyword evidence="7" id="KW-0067">ATP-binding</keyword>
<dbReference type="InterPro" id="IPR003395">
    <property type="entry name" value="RecF/RecN/SMC_N"/>
</dbReference>
<evidence type="ECO:0000313" key="10">
    <source>
        <dbReference type="EMBL" id="CAB4333482.1"/>
    </source>
</evidence>
<gene>
    <name evidence="12" type="ORF">UFOPK2648_00130</name>
    <name evidence="13" type="ORF">UFOPK3037_00685</name>
    <name evidence="14" type="ORF">UFOPK3278_00061</name>
    <name evidence="11" type="ORF">UFOPK3406_00780</name>
    <name evidence="10" type="ORF">UFOPK3925_00416</name>
    <name evidence="15" type="ORF">UFOPK4097_00119</name>
</gene>